<gene>
    <name evidence="1" type="ORF">HYFRA_00006907</name>
</gene>
<comment type="caution">
    <text evidence="1">The sequence shown here is derived from an EMBL/GenBank/DDBJ whole genome shotgun (WGS) entry which is preliminary data.</text>
</comment>
<reference evidence="1" key="1">
    <citation type="submission" date="2021-07" db="EMBL/GenBank/DDBJ databases">
        <authorList>
            <person name="Durling M."/>
        </authorList>
    </citation>
    <scope>NUCLEOTIDE SEQUENCE</scope>
</reference>
<keyword evidence="2" id="KW-1185">Reference proteome</keyword>
<sequence length="167" mass="18812">MSIKTHQITSDLNCHVAIQDYFETQHFQLGLLVTTASPYLRYICLPSRRTFLTQYILYLECWNCDLRFFQEKSRDTNSSLHEVTCLRNNHESNERSPVCHLVLRNYSTTVPGTTPRSSAGRLVGYPAMAMHSTQSGVLNDHFFFGADVLDGASSSVSFGNGNSLCFS</sequence>
<organism evidence="1 2">
    <name type="scientific">Hymenoscyphus fraxineus</name>
    <dbReference type="NCBI Taxonomy" id="746836"/>
    <lineage>
        <taxon>Eukaryota</taxon>
        <taxon>Fungi</taxon>
        <taxon>Dikarya</taxon>
        <taxon>Ascomycota</taxon>
        <taxon>Pezizomycotina</taxon>
        <taxon>Leotiomycetes</taxon>
        <taxon>Helotiales</taxon>
        <taxon>Helotiaceae</taxon>
        <taxon>Hymenoscyphus</taxon>
    </lineage>
</organism>
<dbReference type="Proteomes" id="UP000696280">
    <property type="component" value="Unassembled WGS sequence"/>
</dbReference>
<evidence type="ECO:0000313" key="1">
    <source>
        <dbReference type="EMBL" id="CAG8950414.1"/>
    </source>
</evidence>
<dbReference type="EMBL" id="CAJVRL010000037">
    <property type="protein sequence ID" value="CAG8950414.1"/>
    <property type="molecule type" value="Genomic_DNA"/>
</dbReference>
<name>A0A9N9KMD3_9HELO</name>
<dbReference type="AlphaFoldDB" id="A0A9N9KMD3"/>
<proteinExistence type="predicted"/>
<accession>A0A9N9KMD3</accession>
<protein>
    <submittedName>
        <fullName evidence="1">Uncharacterized protein</fullName>
    </submittedName>
</protein>
<evidence type="ECO:0000313" key="2">
    <source>
        <dbReference type="Proteomes" id="UP000696280"/>
    </source>
</evidence>